<dbReference type="SUPFAM" id="SSF56601">
    <property type="entry name" value="beta-lactamase/transpeptidase-like"/>
    <property type="match status" value="1"/>
</dbReference>
<dbReference type="InterPro" id="IPR001460">
    <property type="entry name" value="PCN-bd_Tpept"/>
</dbReference>
<evidence type="ECO:0000256" key="1">
    <source>
        <dbReference type="ARBA" id="ARBA00004370"/>
    </source>
</evidence>
<dbReference type="Gene3D" id="3.30.450.330">
    <property type="match status" value="1"/>
</dbReference>
<comment type="caution">
    <text evidence="5">The sequence shown here is derived from an EMBL/GenBank/DDBJ whole genome shotgun (WGS) entry which is preliminary data.</text>
</comment>
<keyword evidence="5" id="KW-0132">Cell division</keyword>
<dbReference type="InterPro" id="IPR005311">
    <property type="entry name" value="PBP_dimer"/>
</dbReference>
<dbReference type="GO" id="GO:0008658">
    <property type="term" value="F:penicillin binding"/>
    <property type="evidence" value="ECO:0007669"/>
    <property type="project" value="InterPro"/>
</dbReference>
<name>A0A318S8N1_9DEIO</name>
<dbReference type="EMBL" id="QJSX01000004">
    <property type="protein sequence ID" value="PYE54895.1"/>
    <property type="molecule type" value="Genomic_DNA"/>
</dbReference>
<dbReference type="Proteomes" id="UP000248326">
    <property type="component" value="Unassembled WGS sequence"/>
</dbReference>
<dbReference type="GO" id="GO:0005886">
    <property type="term" value="C:plasma membrane"/>
    <property type="evidence" value="ECO:0007669"/>
    <property type="project" value="TreeGrafter"/>
</dbReference>
<dbReference type="Gene3D" id="3.40.710.10">
    <property type="entry name" value="DD-peptidase/beta-lactamase superfamily"/>
    <property type="match status" value="1"/>
</dbReference>
<dbReference type="PANTHER" id="PTHR30627">
    <property type="entry name" value="PEPTIDOGLYCAN D,D-TRANSPEPTIDASE"/>
    <property type="match status" value="1"/>
</dbReference>
<comment type="subcellular location">
    <subcellularLocation>
        <location evidence="1">Membrane</location>
    </subcellularLocation>
</comment>
<accession>A0A318S8N1</accession>
<gene>
    <name evidence="5" type="ORF">DES52_104166</name>
</gene>
<dbReference type="GO" id="GO:0071555">
    <property type="term" value="P:cell wall organization"/>
    <property type="evidence" value="ECO:0007669"/>
    <property type="project" value="TreeGrafter"/>
</dbReference>
<sequence length="522" mass="56647">MEVKIRNRSRLMLVLALGAFLLLVYAYAQLEWRLPQARTAITTVLRGNIVAADGTVLATSRDVTDLIYKGGPVKRWADIRAASGLTASKPPSLAPREEMTLAARLTDAQVDRLRDLARGQPNLELRPRVERVYPLGTVAGQLLGMMGRDAGLEGIERFYDARLAQGEDVVLTIDPRFQAVAESVLGKYVREHEGVYGSVVALDVATGRVLASASYPEFDPNVWSKYDAAHRRNRPMMDTFEPGSTVKALSVAAALNEGLTNLDIAYDTPMTRKVAYKSGINRISYKTIHDAVARPKGVTTLTVKGILRYSSNVGMSHVVEHFPYAKLHTYLKNFGFGGHVDLGGVYAENGRLSDPRTWDDVVRVNNSFGQGLSASPLQLALAYNTLANGGVFVSPQLVIGEPQGPTRRVIKQDVAKTTLELLRSVVSEGIPHAAGIEGYDLGGKTGTAQTVVNGRYSGSIFDSVFAGIFPTKAPRVTVAVMVHGAKHDYHGSMLAAPIFRDIASEVYSQWAYPPSAPSPEQP</sequence>
<evidence type="ECO:0000259" key="4">
    <source>
        <dbReference type="Pfam" id="PF03717"/>
    </source>
</evidence>
<dbReference type="GO" id="GO:0051301">
    <property type="term" value="P:cell division"/>
    <property type="evidence" value="ECO:0007669"/>
    <property type="project" value="UniProtKB-KW"/>
</dbReference>
<dbReference type="Pfam" id="PF00905">
    <property type="entry name" value="Transpeptidase"/>
    <property type="match status" value="1"/>
</dbReference>
<proteinExistence type="predicted"/>
<evidence type="ECO:0000256" key="2">
    <source>
        <dbReference type="ARBA" id="ARBA00023136"/>
    </source>
</evidence>
<keyword evidence="6" id="KW-1185">Reference proteome</keyword>
<dbReference type="InterPro" id="IPR050515">
    <property type="entry name" value="Beta-lactam/transpept"/>
</dbReference>
<dbReference type="Pfam" id="PF03717">
    <property type="entry name" value="PBP_dimer"/>
    <property type="match status" value="1"/>
</dbReference>
<evidence type="ECO:0000259" key="3">
    <source>
        <dbReference type="Pfam" id="PF00905"/>
    </source>
</evidence>
<dbReference type="PANTHER" id="PTHR30627:SF1">
    <property type="entry name" value="PEPTIDOGLYCAN D,D-TRANSPEPTIDASE FTSI"/>
    <property type="match status" value="1"/>
</dbReference>
<dbReference type="SUPFAM" id="SSF56519">
    <property type="entry name" value="Penicillin binding protein dimerisation domain"/>
    <property type="match status" value="1"/>
</dbReference>
<protein>
    <submittedName>
        <fullName evidence="5">Cell division protein FtsI (Penicillin-binding protein 3)</fullName>
    </submittedName>
</protein>
<evidence type="ECO:0000313" key="5">
    <source>
        <dbReference type="EMBL" id="PYE54895.1"/>
    </source>
</evidence>
<feature type="domain" description="Penicillin-binding protein dimerisation" evidence="4">
    <location>
        <begin position="44"/>
        <end position="149"/>
    </location>
</feature>
<reference evidence="5 6" key="1">
    <citation type="submission" date="2018-06" db="EMBL/GenBank/DDBJ databases">
        <title>Genomic Encyclopedia of Type Strains, Phase IV (KMG-IV): sequencing the most valuable type-strain genomes for metagenomic binning, comparative biology and taxonomic classification.</title>
        <authorList>
            <person name="Goeker M."/>
        </authorList>
    </citation>
    <scope>NUCLEOTIDE SEQUENCE [LARGE SCALE GENOMIC DNA]</scope>
    <source>
        <strain evidence="5 6">DSM 18048</strain>
    </source>
</reference>
<dbReference type="Gene3D" id="3.90.1310.10">
    <property type="entry name" value="Penicillin-binding protein 2a (Domain 2)"/>
    <property type="match status" value="1"/>
</dbReference>
<dbReference type="InterPro" id="IPR012338">
    <property type="entry name" value="Beta-lactam/transpept-like"/>
</dbReference>
<dbReference type="AlphaFoldDB" id="A0A318S8N1"/>
<keyword evidence="2" id="KW-0472">Membrane</keyword>
<evidence type="ECO:0000313" key="6">
    <source>
        <dbReference type="Proteomes" id="UP000248326"/>
    </source>
</evidence>
<dbReference type="InterPro" id="IPR036138">
    <property type="entry name" value="PBP_dimer_sf"/>
</dbReference>
<feature type="domain" description="Penicillin-binding protein transpeptidase" evidence="3">
    <location>
        <begin position="197"/>
        <end position="503"/>
    </location>
</feature>
<organism evidence="5 6">
    <name type="scientific">Deinococcus yavapaiensis KR-236</name>
    <dbReference type="NCBI Taxonomy" id="694435"/>
    <lineage>
        <taxon>Bacteria</taxon>
        <taxon>Thermotogati</taxon>
        <taxon>Deinococcota</taxon>
        <taxon>Deinococci</taxon>
        <taxon>Deinococcales</taxon>
        <taxon>Deinococcaceae</taxon>
        <taxon>Deinococcus</taxon>
    </lineage>
</organism>
<keyword evidence="5" id="KW-0131">Cell cycle</keyword>